<dbReference type="Proteomes" id="UP000215335">
    <property type="component" value="Unassembled WGS sequence"/>
</dbReference>
<comment type="caution">
    <text evidence="1">The sequence shown here is derived from an EMBL/GenBank/DDBJ whole genome shotgun (WGS) entry which is preliminary data.</text>
</comment>
<dbReference type="EMBL" id="NNAY01003002">
    <property type="protein sequence ID" value="OXU20144.1"/>
    <property type="molecule type" value="Genomic_DNA"/>
</dbReference>
<evidence type="ECO:0000313" key="1">
    <source>
        <dbReference type="EMBL" id="OXU20144.1"/>
    </source>
</evidence>
<protein>
    <submittedName>
        <fullName evidence="1">Uncharacterized protein</fullName>
    </submittedName>
</protein>
<organism evidence="1 2">
    <name type="scientific">Trichomalopsis sarcophagae</name>
    <dbReference type="NCBI Taxonomy" id="543379"/>
    <lineage>
        <taxon>Eukaryota</taxon>
        <taxon>Metazoa</taxon>
        <taxon>Ecdysozoa</taxon>
        <taxon>Arthropoda</taxon>
        <taxon>Hexapoda</taxon>
        <taxon>Insecta</taxon>
        <taxon>Pterygota</taxon>
        <taxon>Neoptera</taxon>
        <taxon>Endopterygota</taxon>
        <taxon>Hymenoptera</taxon>
        <taxon>Apocrita</taxon>
        <taxon>Proctotrupomorpha</taxon>
        <taxon>Chalcidoidea</taxon>
        <taxon>Pteromalidae</taxon>
        <taxon>Pteromalinae</taxon>
        <taxon>Trichomalopsis</taxon>
    </lineage>
</organism>
<accession>A0A232EP65</accession>
<proteinExistence type="predicted"/>
<dbReference type="AlphaFoldDB" id="A0A232EP65"/>
<name>A0A232EP65_9HYME</name>
<sequence length="30" mass="3718">MVTTSTQFRHRAPRYYNWTTRGTRFLTRVN</sequence>
<reference evidence="1 2" key="1">
    <citation type="journal article" date="2017" name="Curr. Biol.">
        <title>The Evolution of Venom by Co-option of Single-Copy Genes.</title>
        <authorList>
            <person name="Martinson E.O."/>
            <person name="Mrinalini"/>
            <person name="Kelkar Y.D."/>
            <person name="Chang C.H."/>
            <person name="Werren J.H."/>
        </authorList>
    </citation>
    <scope>NUCLEOTIDE SEQUENCE [LARGE SCALE GENOMIC DNA]</scope>
    <source>
        <strain evidence="1 2">Alberta</strain>
        <tissue evidence="1">Whole body</tissue>
    </source>
</reference>
<gene>
    <name evidence="1" type="ORF">TSAR_000678</name>
</gene>
<evidence type="ECO:0000313" key="2">
    <source>
        <dbReference type="Proteomes" id="UP000215335"/>
    </source>
</evidence>
<keyword evidence="2" id="KW-1185">Reference proteome</keyword>